<dbReference type="OrthoDB" id="4502264at2759"/>
<evidence type="ECO:0000313" key="3">
    <source>
        <dbReference type="Proteomes" id="UP000606974"/>
    </source>
</evidence>
<evidence type="ECO:0000313" key="1">
    <source>
        <dbReference type="EMBL" id="KAF7507868.1"/>
    </source>
</evidence>
<proteinExistence type="predicted"/>
<dbReference type="Proteomes" id="UP000606974">
    <property type="component" value="Unassembled WGS sequence"/>
</dbReference>
<protein>
    <submittedName>
        <fullName evidence="1">Uncharacterized protein</fullName>
    </submittedName>
</protein>
<comment type="caution">
    <text evidence="1">The sequence shown here is derived from an EMBL/GenBank/DDBJ whole genome shotgun (WGS) entry which is preliminary data.</text>
</comment>
<organism evidence="1 3">
    <name type="scientific">Endocarpon pusillum</name>
    <dbReference type="NCBI Taxonomy" id="364733"/>
    <lineage>
        <taxon>Eukaryota</taxon>
        <taxon>Fungi</taxon>
        <taxon>Dikarya</taxon>
        <taxon>Ascomycota</taxon>
        <taxon>Pezizomycotina</taxon>
        <taxon>Eurotiomycetes</taxon>
        <taxon>Chaetothyriomycetidae</taxon>
        <taxon>Verrucariales</taxon>
        <taxon>Verrucariaceae</taxon>
        <taxon>Endocarpon</taxon>
    </lineage>
</organism>
<dbReference type="EMBL" id="JAACFV010000019">
    <property type="protein sequence ID" value="KAF7511507.1"/>
    <property type="molecule type" value="Genomic_DNA"/>
</dbReference>
<dbReference type="EMBL" id="JAACFV010000062">
    <property type="protein sequence ID" value="KAF7507868.1"/>
    <property type="molecule type" value="Genomic_DNA"/>
</dbReference>
<gene>
    <name evidence="2" type="ORF">GJ744_004095</name>
    <name evidence="1" type="ORF">GJ744_010032</name>
</gene>
<keyword evidence="3" id="KW-1185">Reference proteome</keyword>
<name>A0A8H7E4I1_9EURO</name>
<evidence type="ECO:0000313" key="2">
    <source>
        <dbReference type="EMBL" id="KAF7511507.1"/>
    </source>
</evidence>
<sequence>MEKAWLQAWEDLPQEQIQRWIEAIPHHIQEIIWLEGGNEYKEGVEGYKRSWAGLRVKGQLSKRTCLD</sequence>
<accession>A0A8H7E4I1</accession>
<dbReference type="AlphaFoldDB" id="A0A8H7E4I1"/>
<reference evidence="1" key="1">
    <citation type="submission" date="2020-02" db="EMBL/GenBank/DDBJ databases">
        <authorList>
            <person name="Palmer J.M."/>
        </authorList>
    </citation>
    <scope>NUCLEOTIDE SEQUENCE</scope>
    <source>
        <strain evidence="1">EPUS1.4</strain>
        <tissue evidence="1">Thallus</tissue>
    </source>
</reference>